<dbReference type="RefSeq" id="WP_230630784.1">
    <property type="nucleotide sequence ID" value="NZ_BEXJ01000001.1"/>
</dbReference>
<evidence type="ECO:0000313" key="3">
    <source>
        <dbReference type="Proteomes" id="UP000250668"/>
    </source>
</evidence>
<gene>
    <name evidence="2" type="ORF">LJCM1025_04300</name>
</gene>
<reference evidence="2 3" key="1">
    <citation type="journal article" date="2018" name="Int. J. Syst. Evol. Microbiol.">
        <title>Lactobacillus paragasseri sp. nov., a sister taxon of Lactobacillus gasseri, based on whole-genome sequence analyses.</title>
        <authorList>
            <person name="Tanizawa Y."/>
            <person name="Tada I."/>
            <person name="Kobayashi H."/>
            <person name="Endo A."/>
            <person name="Maeno S."/>
            <person name="Toyoda A."/>
            <person name="Arita M."/>
            <person name="Nakamura Y."/>
            <person name="Sakamoto M."/>
            <person name="Ohkuma M."/>
            <person name="Tohno M."/>
        </authorList>
    </citation>
    <scope>NUCLEOTIDE SEQUENCE [LARGE SCALE GENOMIC DNA]</scope>
    <source>
        <strain evidence="2 3">JCM 1025</strain>
    </source>
</reference>
<dbReference type="PANTHER" id="PTHR35596">
    <property type="entry name" value="DUF2263 DOMAIN-CONTAINING PROTEIN"/>
    <property type="match status" value="1"/>
</dbReference>
<organism evidence="2 3">
    <name type="scientific">Lactobacillus gasseri</name>
    <dbReference type="NCBI Taxonomy" id="1596"/>
    <lineage>
        <taxon>Bacteria</taxon>
        <taxon>Bacillati</taxon>
        <taxon>Bacillota</taxon>
        <taxon>Bacilli</taxon>
        <taxon>Lactobacillales</taxon>
        <taxon>Lactobacillaceae</taxon>
        <taxon>Lactobacillus</taxon>
    </lineage>
</organism>
<dbReference type="AlphaFoldDB" id="A0AB33ZSC4"/>
<feature type="domain" description="Microbial-type PARG catalytic" evidence="1">
    <location>
        <begin position="23"/>
        <end position="109"/>
    </location>
</feature>
<dbReference type="Gene3D" id="3.40.220.10">
    <property type="entry name" value="Leucine Aminopeptidase, subunit E, domain 1"/>
    <property type="match status" value="1"/>
</dbReference>
<dbReference type="InterPro" id="IPR012664">
    <property type="entry name" value="CHP02452"/>
</dbReference>
<dbReference type="PANTHER" id="PTHR35596:SF1">
    <property type="entry name" value="MICROBIAL-TYPE PARG CATALYTIC DOMAIN-CONTAINING PROTEIN"/>
    <property type="match status" value="1"/>
</dbReference>
<dbReference type="InterPro" id="IPR019261">
    <property type="entry name" value="PARG_cat_microbial"/>
</dbReference>
<name>A0AB33ZSC4_LACGS</name>
<proteinExistence type="predicted"/>
<dbReference type="Proteomes" id="UP000250668">
    <property type="component" value="Unassembled WGS sequence"/>
</dbReference>
<dbReference type="InterPro" id="IPR043472">
    <property type="entry name" value="Macro_dom-like"/>
</dbReference>
<dbReference type="EMBL" id="BEXJ01000001">
    <property type="protein sequence ID" value="GBA95311.1"/>
    <property type="molecule type" value="Genomic_DNA"/>
</dbReference>
<evidence type="ECO:0000313" key="2">
    <source>
        <dbReference type="EMBL" id="GBA95311.1"/>
    </source>
</evidence>
<comment type="caution">
    <text evidence="2">The sequence shown here is derived from an EMBL/GenBank/DDBJ whole genome shotgun (WGS) entry which is preliminary data.</text>
</comment>
<evidence type="ECO:0000259" key="1">
    <source>
        <dbReference type="Pfam" id="PF10021"/>
    </source>
</evidence>
<dbReference type="NCBIfam" id="TIGR02452">
    <property type="entry name" value="TIGR02452 family protein"/>
    <property type="match status" value="1"/>
</dbReference>
<accession>A0AB33ZSC4</accession>
<protein>
    <recommendedName>
        <fullName evidence="1">Microbial-type PARG catalytic domain-containing protein</fullName>
    </recommendedName>
</protein>
<sequence length="185" mass="20784">MGIVAKRIAMAKSHLKIMENKYTNETNLSIKQSKIYNSKDFLQKSHIKSTHYANLPFKEKNTAHAANSLKNIYPNSRTAILNFADYLTPGGGYLNDSGAQEEVLVAASTGARLADYQFGSKQNHTINEYLLPLFAAFASTRMKILQTFIIDGSLYITNTELIARATEYQKLIKKDKLPELGYKIL</sequence>
<dbReference type="Pfam" id="PF10021">
    <property type="entry name" value="PARG_cat_microb"/>
    <property type="match status" value="1"/>
</dbReference>